<organism evidence="2 3">
    <name type="scientific">Solirubrobacter deserti</name>
    <dbReference type="NCBI Taxonomy" id="2282478"/>
    <lineage>
        <taxon>Bacteria</taxon>
        <taxon>Bacillati</taxon>
        <taxon>Actinomycetota</taxon>
        <taxon>Thermoleophilia</taxon>
        <taxon>Solirubrobacterales</taxon>
        <taxon>Solirubrobacteraceae</taxon>
        <taxon>Solirubrobacter</taxon>
    </lineage>
</organism>
<protein>
    <submittedName>
        <fullName evidence="2">Uncharacterized protein</fullName>
    </submittedName>
</protein>
<sequence length="78" mass="8525">MSFLIADFSGQALVRLGHASSEAADRTQGRETAERLPLTGSRQGRAMATQATEVVSGGRETRVFAPVTIEAKRWGYWK</sequence>
<feature type="region of interest" description="Disordered" evidence="1">
    <location>
        <begin position="20"/>
        <end position="53"/>
    </location>
</feature>
<dbReference type="EMBL" id="JAPCID010000008">
    <property type="protein sequence ID" value="MDA0137256.1"/>
    <property type="molecule type" value="Genomic_DNA"/>
</dbReference>
<comment type="caution">
    <text evidence="2">The sequence shown here is derived from an EMBL/GenBank/DDBJ whole genome shotgun (WGS) entry which is preliminary data.</text>
</comment>
<evidence type="ECO:0000313" key="2">
    <source>
        <dbReference type="EMBL" id="MDA0137256.1"/>
    </source>
</evidence>
<reference evidence="2" key="1">
    <citation type="submission" date="2022-10" db="EMBL/GenBank/DDBJ databases">
        <title>The WGS of Solirubrobacter sp. CPCC 204708.</title>
        <authorList>
            <person name="Jiang Z."/>
        </authorList>
    </citation>
    <scope>NUCLEOTIDE SEQUENCE</scope>
    <source>
        <strain evidence="2">CPCC 204708</strain>
    </source>
</reference>
<dbReference type="Proteomes" id="UP001147700">
    <property type="component" value="Unassembled WGS sequence"/>
</dbReference>
<accession>A0ABT4RFV0</accession>
<feature type="compositionally biased region" description="Basic and acidic residues" evidence="1">
    <location>
        <begin position="23"/>
        <end position="34"/>
    </location>
</feature>
<keyword evidence="3" id="KW-1185">Reference proteome</keyword>
<proteinExistence type="predicted"/>
<name>A0ABT4RFV0_9ACTN</name>
<evidence type="ECO:0000313" key="3">
    <source>
        <dbReference type="Proteomes" id="UP001147700"/>
    </source>
</evidence>
<gene>
    <name evidence="2" type="ORF">OJ962_07105</name>
</gene>
<evidence type="ECO:0000256" key="1">
    <source>
        <dbReference type="SAM" id="MobiDB-lite"/>
    </source>
</evidence>